<sequence>MYRTTALLTLCLALPFSHIAAAQEQQSLTQLLEKVAQQSSVGTPRAINEDLLDEGYTVDGNELVNHLSVRPRHAAQMRDNPKEVRTQLAASVCNNDGLRQLMAQGAVLRFEFMEYQSKKPITSERYRASDC</sequence>
<dbReference type="HOGENOM" id="CLU_1833492_0_0_6"/>
<feature type="signal peptide" evidence="1">
    <location>
        <begin position="1"/>
        <end position="22"/>
    </location>
</feature>
<dbReference type="Pfam" id="PF13652">
    <property type="entry name" value="QSregVF"/>
    <property type="match status" value="1"/>
</dbReference>
<name>A0A078LV82_9PSED</name>
<proteinExistence type="predicted"/>
<gene>
    <name evidence="2" type="ORF">BN1079_01525</name>
</gene>
<feature type="chain" id="PRO_5001741622" evidence="1">
    <location>
        <begin position="23"/>
        <end position="131"/>
    </location>
</feature>
<dbReference type="InterPro" id="IPR025203">
    <property type="entry name" value="QSregVF"/>
</dbReference>
<keyword evidence="3" id="KW-1185">Reference proteome</keyword>
<dbReference type="Gene3D" id="3.30.300.250">
    <property type="match status" value="1"/>
</dbReference>
<reference evidence="2 3" key="1">
    <citation type="submission" date="2014-07" db="EMBL/GenBank/DDBJ databases">
        <authorList>
            <person name="Urmite Genomes Urmite Genomes"/>
        </authorList>
    </citation>
    <scope>NUCLEOTIDE SEQUENCE [LARGE SCALE GENOMIC DNA]</scope>
    <source>
        <strain evidence="2 3">20_BN</strain>
    </source>
</reference>
<dbReference type="AlphaFoldDB" id="A0A078LV82"/>
<protein>
    <submittedName>
        <fullName evidence="2">Putative secreted protein</fullName>
    </submittedName>
</protein>
<organism evidence="2 3">
    <name type="scientific">Pseudomonas saudiphocaensis</name>
    <dbReference type="NCBI Taxonomy" id="1499686"/>
    <lineage>
        <taxon>Bacteria</taxon>
        <taxon>Pseudomonadati</taxon>
        <taxon>Pseudomonadota</taxon>
        <taxon>Gammaproteobacteria</taxon>
        <taxon>Pseudomonadales</taxon>
        <taxon>Pseudomonadaceae</taxon>
        <taxon>Pseudomonas</taxon>
    </lineage>
</organism>
<accession>A0A078LV82</accession>
<keyword evidence="1" id="KW-0732">Signal</keyword>
<dbReference type="Proteomes" id="UP000053902">
    <property type="component" value="Unassembled WGS sequence"/>
</dbReference>
<evidence type="ECO:0000313" key="3">
    <source>
        <dbReference type="Proteomes" id="UP000053902"/>
    </source>
</evidence>
<evidence type="ECO:0000256" key="1">
    <source>
        <dbReference type="SAM" id="SignalP"/>
    </source>
</evidence>
<dbReference type="STRING" id="1499686.BN1079_01525"/>
<evidence type="ECO:0000313" key="2">
    <source>
        <dbReference type="EMBL" id="CDZ94212.1"/>
    </source>
</evidence>
<dbReference type="EMBL" id="CCSF01000001">
    <property type="protein sequence ID" value="CDZ94212.1"/>
    <property type="molecule type" value="Genomic_DNA"/>
</dbReference>
<dbReference type="RefSeq" id="WP_037023359.1">
    <property type="nucleotide sequence ID" value="NZ_CCSF01000001.1"/>
</dbReference>